<evidence type="ECO:0000256" key="5">
    <source>
        <dbReference type="SAM" id="MobiDB-lite"/>
    </source>
</evidence>
<reference evidence="7 8" key="1">
    <citation type="journal article" date="2015" name="Proc. Natl. Acad. Sci. U.S.A.">
        <title>The resurrection genome of Boea hygrometrica: A blueprint for survival of dehydration.</title>
        <authorList>
            <person name="Xiao L."/>
            <person name="Yang G."/>
            <person name="Zhang L."/>
            <person name="Yang X."/>
            <person name="Zhao S."/>
            <person name="Ji Z."/>
            <person name="Zhou Q."/>
            <person name="Hu M."/>
            <person name="Wang Y."/>
            <person name="Chen M."/>
            <person name="Xu Y."/>
            <person name="Jin H."/>
            <person name="Xiao X."/>
            <person name="Hu G."/>
            <person name="Bao F."/>
            <person name="Hu Y."/>
            <person name="Wan P."/>
            <person name="Li L."/>
            <person name="Deng X."/>
            <person name="Kuang T."/>
            <person name="Xiang C."/>
            <person name="Zhu J.K."/>
            <person name="Oliver M.J."/>
            <person name="He Y."/>
        </authorList>
    </citation>
    <scope>NUCLEOTIDE SEQUENCE [LARGE SCALE GENOMIC DNA]</scope>
    <source>
        <strain evidence="8">cv. XS01</strain>
    </source>
</reference>
<sequence>MGSDSGNERRTTEDITRATSSHSIDGFSFVMPENRVCITEDELFKHLVEMETTEFTVLSNENVSKISASVHNPNDFFDQMASERCQNGSFVQSLEPSSCRKRRKTVADGESELSDSKDARNSIKGNGNQDIENFEEQLDHKPAAQRAHSTNRHNLAERIRRERINERMKFLQGLVPGCDKIMGKAVMLDEIINYILSMQHQIEFLYRKLAAVNLSEKSQLLSNDILGTKKTISSSYICPVVGSLYKQSADGLVFMESAVELAMETSKVESAVRNQARAKLNQLKHDEPTETMTTSCKR</sequence>
<comment type="subcellular location">
    <subcellularLocation>
        <location evidence="1">Nucleus</location>
    </subcellularLocation>
</comment>
<dbReference type="SUPFAM" id="SSF47459">
    <property type="entry name" value="HLH, helix-loop-helix DNA-binding domain"/>
    <property type="match status" value="1"/>
</dbReference>
<evidence type="ECO:0000256" key="2">
    <source>
        <dbReference type="ARBA" id="ARBA00023015"/>
    </source>
</evidence>
<keyword evidence="4" id="KW-0539">Nucleus</keyword>
<feature type="domain" description="BHLH" evidence="6">
    <location>
        <begin position="148"/>
        <end position="198"/>
    </location>
</feature>
<dbReference type="OrthoDB" id="690068at2759"/>
<name>A0A2Z7ATV3_9LAMI</name>
<feature type="region of interest" description="Disordered" evidence="5">
    <location>
        <begin position="101"/>
        <end position="128"/>
    </location>
</feature>
<dbReference type="Gene3D" id="4.10.280.10">
    <property type="entry name" value="Helix-loop-helix DNA-binding domain"/>
    <property type="match status" value="1"/>
</dbReference>
<accession>A0A2Z7ATV3</accession>
<dbReference type="InterPro" id="IPR011598">
    <property type="entry name" value="bHLH_dom"/>
</dbReference>
<dbReference type="PANTHER" id="PTHR12565">
    <property type="entry name" value="STEROL REGULATORY ELEMENT-BINDING PROTEIN"/>
    <property type="match status" value="1"/>
</dbReference>
<evidence type="ECO:0000313" key="8">
    <source>
        <dbReference type="Proteomes" id="UP000250235"/>
    </source>
</evidence>
<evidence type="ECO:0000256" key="1">
    <source>
        <dbReference type="ARBA" id="ARBA00004123"/>
    </source>
</evidence>
<dbReference type="Pfam" id="PF00010">
    <property type="entry name" value="HLH"/>
    <property type="match status" value="1"/>
</dbReference>
<dbReference type="InterPro" id="IPR024097">
    <property type="entry name" value="bHLH_ZIP_TF"/>
</dbReference>
<evidence type="ECO:0000256" key="4">
    <source>
        <dbReference type="ARBA" id="ARBA00023242"/>
    </source>
</evidence>
<keyword evidence="3" id="KW-0804">Transcription</keyword>
<dbReference type="SMART" id="SM00353">
    <property type="entry name" value="HLH"/>
    <property type="match status" value="1"/>
</dbReference>
<dbReference type="InterPro" id="IPR036638">
    <property type="entry name" value="HLH_DNA-bd_sf"/>
</dbReference>
<dbReference type="PANTHER" id="PTHR12565:SF184">
    <property type="entry name" value="BHLH TRANSCRIPTION FACTOR"/>
    <property type="match status" value="1"/>
</dbReference>
<dbReference type="PROSITE" id="PS50888">
    <property type="entry name" value="BHLH"/>
    <property type="match status" value="1"/>
</dbReference>
<evidence type="ECO:0000313" key="7">
    <source>
        <dbReference type="EMBL" id="KZV25351.1"/>
    </source>
</evidence>
<dbReference type="GO" id="GO:0003700">
    <property type="term" value="F:DNA-binding transcription factor activity"/>
    <property type="evidence" value="ECO:0007669"/>
    <property type="project" value="TreeGrafter"/>
</dbReference>
<organism evidence="7 8">
    <name type="scientific">Dorcoceras hygrometricum</name>
    <dbReference type="NCBI Taxonomy" id="472368"/>
    <lineage>
        <taxon>Eukaryota</taxon>
        <taxon>Viridiplantae</taxon>
        <taxon>Streptophyta</taxon>
        <taxon>Embryophyta</taxon>
        <taxon>Tracheophyta</taxon>
        <taxon>Spermatophyta</taxon>
        <taxon>Magnoliopsida</taxon>
        <taxon>eudicotyledons</taxon>
        <taxon>Gunneridae</taxon>
        <taxon>Pentapetalae</taxon>
        <taxon>asterids</taxon>
        <taxon>lamiids</taxon>
        <taxon>Lamiales</taxon>
        <taxon>Gesneriaceae</taxon>
        <taxon>Didymocarpoideae</taxon>
        <taxon>Trichosporeae</taxon>
        <taxon>Loxocarpinae</taxon>
        <taxon>Dorcoceras</taxon>
    </lineage>
</organism>
<evidence type="ECO:0000259" key="6">
    <source>
        <dbReference type="PROSITE" id="PS50888"/>
    </source>
</evidence>
<dbReference type="AlphaFoldDB" id="A0A2Z7ATV3"/>
<dbReference type="EMBL" id="KV011883">
    <property type="protein sequence ID" value="KZV25351.1"/>
    <property type="molecule type" value="Genomic_DNA"/>
</dbReference>
<dbReference type="GO" id="GO:0046983">
    <property type="term" value="F:protein dimerization activity"/>
    <property type="evidence" value="ECO:0007669"/>
    <property type="project" value="InterPro"/>
</dbReference>
<protein>
    <recommendedName>
        <fullName evidence="6">BHLH domain-containing protein</fullName>
    </recommendedName>
</protein>
<dbReference type="Proteomes" id="UP000250235">
    <property type="component" value="Unassembled WGS sequence"/>
</dbReference>
<dbReference type="GO" id="GO:0005634">
    <property type="term" value="C:nucleus"/>
    <property type="evidence" value="ECO:0007669"/>
    <property type="project" value="UniProtKB-SubCell"/>
</dbReference>
<keyword evidence="8" id="KW-1185">Reference proteome</keyword>
<gene>
    <name evidence="7" type="ORF">F511_22845</name>
</gene>
<keyword evidence="2" id="KW-0805">Transcription regulation</keyword>
<evidence type="ECO:0000256" key="3">
    <source>
        <dbReference type="ARBA" id="ARBA00023163"/>
    </source>
</evidence>
<proteinExistence type="predicted"/>